<dbReference type="PANTHER" id="PTHR30506">
    <property type="entry name" value="INNER MEMBRANE PROTEIN"/>
    <property type="match status" value="1"/>
</dbReference>
<feature type="transmembrane region" description="Helical" evidence="7">
    <location>
        <begin position="114"/>
        <end position="136"/>
    </location>
</feature>
<evidence type="ECO:0000256" key="4">
    <source>
        <dbReference type="ARBA" id="ARBA00022692"/>
    </source>
</evidence>
<evidence type="ECO:0000313" key="9">
    <source>
        <dbReference type="EMBL" id="TWT62534.1"/>
    </source>
</evidence>
<feature type="transmembrane region" description="Helical" evidence="7">
    <location>
        <begin position="148"/>
        <end position="165"/>
    </location>
</feature>
<keyword evidence="3" id="KW-1003">Cell membrane</keyword>
<organism evidence="9 10">
    <name type="scientific">Rubinisphaera italica</name>
    <dbReference type="NCBI Taxonomy" id="2527969"/>
    <lineage>
        <taxon>Bacteria</taxon>
        <taxon>Pseudomonadati</taxon>
        <taxon>Planctomycetota</taxon>
        <taxon>Planctomycetia</taxon>
        <taxon>Planctomycetales</taxon>
        <taxon>Planctomycetaceae</taxon>
        <taxon>Rubinisphaera</taxon>
    </lineage>
</organism>
<dbReference type="InterPro" id="IPR005115">
    <property type="entry name" value="Gly_transporter"/>
</dbReference>
<comment type="caution">
    <text evidence="9">The sequence shown here is derived from an EMBL/GenBank/DDBJ whole genome shotgun (WGS) entry which is preliminary data.</text>
</comment>
<protein>
    <recommendedName>
        <fullName evidence="8">Glycine transporter domain-containing protein</fullName>
    </recommendedName>
</protein>
<reference evidence="9 10" key="1">
    <citation type="submission" date="2019-02" db="EMBL/GenBank/DDBJ databases">
        <title>Deep-cultivation of Planctomycetes and their phenomic and genomic characterization uncovers novel biology.</title>
        <authorList>
            <person name="Wiegand S."/>
            <person name="Jogler M."/>
            <person name="Boedeker C."/>
            <person name="Pinto D."/>
            <person name="Vollmers J."/>
            <person name="Rivas-Marin E."/>
            <person name="Kohn T."/>
            <person name="Peeters S.H."/>
            <person name="Heuer A."/>
            <person name="Rast P."/>
            <person name="Oberbeckmann S."/>
            <person name="Bunk B."/>
            <person name="Jeske O."/>
            <person name="Meyerdierks A."/>
            <person name="Storesund J.E."/>
            <person name="Kallscheuer N."/>
            <person name="Luecker S."/>
            <person name="Lage O.M."/>
            <person name="Pohl T."/>
            <person name="Merkel B.J."/>
            <person name="Hornburger P."/>
            <person name="Mueller R.-W."/>
            <person name="Bruemmer F."/>
            <person name="Labrenz M."/>
            <person name="Spormann A.M."/>
            <person name="Op Den Camp H."/>
            <person name="Overmann J."/>
            <person name="Amann R."/>
            <person name="Jetten M.S.M."/>
            <person name="Mascher T."/>
            <person name="Medema M.H."/>
            <person name="Devos D.P."/>
            <person name="Kaster A.-K."/>
            <person name="Ovreas L."/>
            <person name="Rohde M."/>
            <person name="Galperin M.Y."/>
            <person name="Jogler C."/>
        </authorList>
    </citation>
    <scope>NUCLEOTIDE SEQUENCE [LARGE SCALE GENOMIC DNA]</scope>
    <source>
        <strain evidence="9 10">Pan54</strain>
    </source>
</reference>
<proteinExistence type="inferred from homology"/>
<keyword evidence="5 7" id="KW-1133">Transmembrane helix</keyword>
<gene>
    <name evidence="9" type="ORF">Pan54_32760</name>
</gene>
<evidence type="ECO:0000256" key="5">
    <source>
        <dbReference type="ARBA" id="ARBA00022989"/>
    </source>
</evidence>
<evidence type="ECO:0000256" key="7">
    <source>
        <dbReference type="SAM" id="Phobius"/>
    </source>
</evidence>
<dbReference type="AlphaFoldDB" id="A0A5C5XIB7"/>
<accession>A0A5C5XIB7</accession>
<comment type="subcellular location">
    <subcellularLocation>
        <location evidence="1">Cell membrane</location>
        <topology evidence="1">Multi-pass membrane protein</topology>
    </subcellularLocation>
</comment>
<evidence type="ECO:0000256" key="3">
    <source>
        <dbReference type="ARBA" id="ARBA00022475"/>
    </source>
</evidence>
<evidence type="ECO:0000256" key="2">
    <source>
        <dbReference type="ARBA" id="ARBA00008193"/>
    </source>
</evidence>
<feature type="transmembrane region" description="Helical" evidence="7">
    <location>
        <begin position="171"/>
        <end position="188"/>
    </location>
</feature>
<dbReference type="PANTHER" id="PTHR30506:SF3">
    <property type="entry name" value="UPF0126 INNER MEMBRANE PROTEIN YADS-RELATED"/>
    <property type="match status" value="1"/>
</dbReference>
<keyword evidence="6 7" id="KW-0472">Membrane</keyword>
<feature type="transmembrane region" description="Helical" evidence="7">
    <location>
        <begin position="28"/>
        <end position="50"/>
    </location>
</feature>
<feature type="domain" description="Glycine transporter" evidence="8">
    <location>
        <begin position="4"/>
        <end position="76"/>
    </location>
</feature>
<dbReference type="Pfam" id="PF03458">
    <property type="entry name" value="Gly_transporter"/>
    <property type="match status" value="2"/>
</dbReference>
<evidence type="ECO:0000256" key="1">
    <source>
        <dbReference type="ARBA" id="ARBA00004651"/>
    </source>
</evidence>
<dbReference type="RefSeq" id="WP_146504380.1">
    <property type="nucleotide sequence ID" value="NZ_SJPG01000001.1"/>
</dbReference>
<name>A0A5C5XIB7_9PLAN</name>
<dbReference type="GO" id="GO:0005886">
    <property type="term" value="C:plasma membrane"/>
    <property type="evidence" value="ECO:0007669"/>
    <property type="project" value="UniProtKB-SubCell"/>
</dbReference>
<comment type="similarity">
    <text evidence="2">Belongs to the UPF0126 family.</text>
</comment>
<feature type="transmembrane region" description="Helical" evidence="7">
    <location>
        <begin position="6"/>
        <end position="21"/>
    </location>
</feature>
<evidence type="ECO:0000313" key="10">
    <source>
        <dbReference type="Proteomes" id="UP000316095"/>
    </source>
</evidence>
<feature type="domain" description="Glycine transporter" evidence="8">
    <location>
        <begin position="91"/>
        <end position="164"/>
    </location>
</feature>
<dbReference type="Proteomes" id="UP000316095">
    <property type="component" value="Unassembled WGS sequence"/>
</dbReference>
<feature type="transmembrane region" description="Helical" evidence="7">
    <location>
        <begin position="87"/>
        <end position="108"/>
    </location>
</feature>
<dbReference type="OrthoDB" id="9791874at2"/>
<keyword evidence="10" id="KW-1185">Reference proteome</keyword>
<evidence type="ECO:0000259" key="8">
    <source>
        <dbReference type="Pfam" id="PF03458"/>
    </source>
</evidence>
<evidence type="ECO:0000256" key="6">
    <source>
        <dbReference type="ARBA" id="ARBA00023136"/>
    </source>
</evidence>
<keyword evidence="4 7" id="KW-0812">Transmembrane</keyword>
<sequence>MYQLIELIAVVSSAIYGVLLARRHGMDLVGVFSLAFMVAFGGGTLRDLFLDRNPLFWIANDHYAVIVFVLAIVTSLIPMLPEKTERWLNLPDAIGLGFFSIAGALAAVEAGTSLFIASMLGVVTGTFGGVIADVICNRVPSLFRPAPLYATCSFLGCWLMFLLNASSLPEAYAVPIAIAGIVLLRLAADRWDWRLPHFAEDEVESKEQA</sequence>
<dbReference type="EMBL" id="SJPG01000001">
    <property type="protein sequence ID" value="TWT62534.1"/>
    <property type="molecule type" value="Genomic_DNA"/>
</dbReference>
<feature type="transmembrane region" description="Helical" evidence="7">
    <location>
        <begin position="62"/>
        <end position="80"/>
    </location>
</feature>